<organism evidence="4 5">
    <name type="scientific">Chloroflexus islandicus</name>
    <dbReference type="NCBI Taxonomy" id="1707952"/>
    <lineage>
        <taxon>Bacteria</taxon>
        <taxon>Bacillati</taxon>
        <taxon>Chloroflexota</taxon>
        <taxon>Chloroflexia</taxon>
        <taxon>Chloroflexales</taxon>
        <taxon>Chloroflexineae</taxon>
        <taxon>Chloroflexaceae</taxon>
        <taxon>Chloroflexus</taxon>
    </lineage>
</organism>
<sequence length="248" mass="25929">MELQGQVAIITGGARGIGRATTIELAAAGARVLINYQRSASAAEALAAEIVANGGDAFAYQANVTDEQAVASMVQAALERWGRIDVLVNNAGITADAPLARLRPEQWQQVIETDLTSVFLCCRAAVPIMRAAGYGRIVSVSSLAALAGNVGQTNYAAAKAGIIGLSRSLAREVARDGITVNVVAPGYIETDMVETVPEALRAWALQAIALGRFGRPEEVAAAIRFLVSPRASYITGHVLTIDGGWVMP</sequence>
<proteinExistence type="inferred from homology"/>
<comment type="caution">
    <text evidence="4">The sequence shown here is derived from an EMBL/GenBank/DDBJ whole genome shotgun (WGS) entry which is preliminary data.</text>
</comment>
<dbReference type="PANTHER" id="PTHR42879">
    <property type="entry name" value="3-OXOACYL-(ACYL-CARRIER-PROTEIN) REDUCTASE"/>
    <property type="match status" value="1"/>
</dbReference>
<evidence type="ECO:0000259" key="3">
    <source>
        <dbReference type="SMART" id="SM00822"/>
    </source>
</evidence>
<name>A0A178M864_9CHLR</name>
<dbReference type="PRINTS" id="PR00081">
    <property type="entry name" value="GDHRDH"/>
</dbReference>
<dbReference type="InterPro" id="IPR050259">
    <property type="entry name" value="SDR"/>
</dbReference>
<gene>
    <name evidence="4" type="ORF">A6A03_16920</name>
</gene>
<dbReference type="InterPro" id="IPR057326">
    <property type="entry name" value="KR_dom"/>
</dbReference>
<keyword evidence="5" id="KW-1185">Reference proteome</keyword>
<dbReference type="FunFam" id="3.40.50.720:FF:000173">
    <property type="entry name" value="3-oxoacyl-[acyl-carrier protein] reductase"/>
    <property type="match status" value="1"/>
</dbReference>
<accession>A0A178M864</accession>
<evidence type="ECO:0000256" key="1">
    <source>
        <dbReference type="ARBA" id="ARBA00006484"/>
    </source>
</evidence>
<protein>
    <submittedName>
        <fullName evidence="4">Beta-ketoacyl-ACP reductase</fullName>
    </submittedName>
</protein>
<dbReference type="STRING" id="1707952.A6A03_16920"/>
<comment type="similarity">
    <text evidence="1">Belongs to the short-chain dehydrogenases/reductases (SDR) family.</text>
</comment>
<dbReference type="InterPro" id="IPR002347">
    <property type="entry name" value="SDR_fam"/>
</dbReference>
<dbReference type="SMART" id="SM00822">
    <property type="entry name" value="PKS_KR"/>
    <property type="match status" value="1"/>
</dbReference>
<dbReference type="AlphaFoldDB" id="A0A178M864"/>
<dbReference type="GO" id="GO:0032787">
    <property type="term" value="P:monocarboxylic acid metabolic process"/>
    <property type="evidence" value="ECO:0007669"/>
    <property type="project" value="UniProtKB-ARBA"/>
</dbReference>
<dbReference type="PANTHER" id="PTHR42879:SF2">
    <property type="entry name" value="3-OXOACYL-[ACYL-CARRIER-PROTEIN] REDUCTASE FABG"/>
    <property type="match status" value="1"/>
</dbReference>
<dbReference type="Proteomes" id="UP000078287">
    <property type="component" value="Unassembled WGS sequence"/>
</dbReference>
<dbReference type="PRINTS" id="PR00080">
    <property type="entry name" value="SDRFAMILY"/>
</dbReference>
<reference evidence="4 5" key="1">
    <citation type="submission" date="2016-04" db="EMBL/GenBank/DDBJ databases">
        <title>Chloroflexus islandicus sp. nov., a thermophilic filamentous anoxygenic phototrophic bacterium from geyser Strokkur (Iceland).</title>
        <authorList>
            <person name="Gaisin V.A."/>
            <person name="Kalashnikov A.M."/>
            <person name="Sukhacheva M.V."/>
            <person name="Grouzdev D.S."/>
            <person name="Ivanov T.M."/>
            <person name="Kuznetsov B."/>
            <person name="Gorlenko V.M."/>
        </authorList>
    </citation>
    <scope>NUCLEOTIDE SEQUENCE [LARGE SCALE GENOMIC DNA]</scope>
    <source>
        <strain evidence="5">isl-2</strain>
    </source>
</reference>
<evidence type="ECO:0000313" key="4">
    <source>
        <dbReference type="EMBL" id="OAN44397.1"/>
    </source>
</evidence>
<feature type="domain" description="Ketoreductase" evidence="3">
    <location>
        <begin position="6"/>
        <end position="191"/>
    </location>
</feature>
<keyword evidence="2" id="KW-0560">Oxidoreductase</keyword>
<dbReference type="PROSITE" id="PS00061">
    <property type="entry name" value="ADH_SHORT"/>
    <property type="match status" value="1"/>
</dbReference>
<dbReference type="EMBL" id="LWQS01000067">
    <property type="protein sequence ID" value="OAN44397.1"/>
    <property type="molecule type" value="Genomic_DNA"/>
</dbReference>
<dbReference type="RefSeq" id="WP_066789309.1">
    <property type="nucleotide sequence ID" value="NZ_LWQS01000067.1"/>
</dbReference>
<dbReference type="GO" id="GO:0016491">
    <property type="term" value="F:oxidoreductase activity"/>
    <property type="evidence" value="ECO:0007669"/>
    <property type="project" value="UniProtKB-KW"/>
</dbReference>
<evidence type="ECO:0000256" key="2">
    <source>
        <dbReference type="ARBA" id="ARBA00023002"/>
    </source>
</evidence>
<dbReference type="NCBIfam" id="NF009466">
    <property type="entry name" value="PRK12826.1-2"/>
    <property type="match status" value="1"/>
</dbReference>
<dbReference type="NCBIfam" id="NF005559">
    <property type="entry name" value="PRK07231.1"/>
    <property type="match status" value="1"/>
</dbReference>
<dbReference type="Gene3D" id="3.40.50.720">
    <property type="entry name" value="NAD(P)-binding Rossmann-like Domain"/>
    <property type="match status" value="1"/>
</dbReference>
<dbReference type="InterPro" id="IPR020904">
    <property type="entry name" value="Sc_DH/Rdtase_CS"/>
</dbReference>
<dbReference type="OrthoDB" id="9803333at2"/>
<evidence type="ECO:0000313" key="5">
    <source>
        <dbReference type="Proteomes" id="UP000078287"/>
    </source>
</evidence>
<dbReference type="Pfam" id="PF13561">
    <property type="entry name" value="adh_short_C2"/>
    <property type="match status" value="1"/>
</dbReference>
<dbReference type="SUPFAM" id="SSF51735">
    <property type="entry name" value="NAD(P)-binding Rossmann-fold domains"/>
    <property type="match status" value="1"/>
</dbReference>
<dbReference type="InterPro" id="IPR036291">
    <property type="entry name" value="NAD(P)-bd_dom_sf"/>
</dbReference>